<evidence type="ECO:0000313" key="1">
    <source>
        <dbReference type="EMBL" id="JAD83001.1"/>
    </source>
</evidence>
<organism evidence="1">
    <name type="scientific">Arundo donax</name>
    <name type="common">Giant reed</name>
    <name type="synonym">Donax arundinaceus</name>
    <dbReference type="NCBI Taxonomy" id="35708"/>
    <lineage>
        <taxon>Eukaryota</taxon>
        <taxon>Viridiplantae</taxon>
        <taxon>Streptophyta</taxon>
        <taxon>Embryophyta</taxon>
        <taxon>Tracheophyta</taxon>
        <taxon>Spermatophyta</taxon>
        <taxon>Magnoliopsida</taxon>
        <taxon>Liliopsida</taxon>
        <taxon>Poales</taxon>
        <taxon>Poaceae</taxon>
        <taxon>PACMAD clade</taxon>
        <taxon>Arundinoideae</taxon>
        <taxon>Arundineae</taxon>
        <taxon>Arundo</taxon>
    </lineage>
</organism>
<dbReference type="InterPro" id="IPR025893">
    <property type="entry name" value="Tocopherol_cyclase"/>
</dbReference>
<dbReference type="GO" id="GO:0009976">
    <property type="term" value="F:tocopherol cyclase activity"/>
    <property type="evidence" value="ECO:0007669"/>
    <property type="project" value="InterPro"/>
</dbReference>
<dbReference type="EMBL" id="GBRH01214894">
    <property type="protein sequence ID" value="JAD83001.1"/>
    <property type="molecule type" value="Transcribed_RNA"/>
</dbReference>
<reference evidence="1" key="1">
    <citation type="submission" date="2014-09" db="EMBL/GenBank/DDBJ databases">
        <authorList>
            <person name="Magalhaes I.L.F."/>
            <person name="Oliveira U."/>
            <person name="Santos F.R."/>
            <person name="Vidigal T.H.D.A."/>
            <person name="Brescovit A.D."/>
            <person name="Santos A.J."/>
        </authorList>
    </citation>
    <scope>NUCLEOTIDE SEQUENCE</scope>
    <source>
        <tissue evidence="1">Shoot tissue taken approximately 20 cm above the soil surface</tissue>
    </source>
</reference>
<accession>A0A0A9D5C1</accession>
<dbReference type="PANTHER" id="PTHR35309">
    <property type="match status" value="1"/>
</dbReference>
<dbReference type="AlphaFoldDB" id="A0A0A9D5C1"/>
<protein>
    <recommendedName>
        <fullName evidence="2">Tocopherol cyclase</fullName>
    </recommendedName>
</protein>
<evidence type="ECO:0008006" key="2">
    <source>
        <dbReference type="Google" id="ProtNLM"/>
    </source>
</evidence>
<reference evidence="1" key="2">
    <citation type="journal article" date="2015" name="Data Brief">
        <title>Shoot transcriptome of the giant reed, Arundo donax.</title>
        <authorList>
            <person name="Barrero R.A."/>
            <person name="Guerrero F.D."/>
            <person name="Moolhuijzen P."/>
            <person name="Goolsby J.A."/>
            <person name="Tidwell J."/>
            <person name="Bellgard S.E."/>
            <person name="Bellgard M.I."/>
        </authorList>
    </citation>
    <scope>NUCLEOTIDE SEQUENCE</scope>
    <source>
        <tissue evidence="1">Shoot tissue taken approximately 20 cm above the soil surface</tissue>
    </source>
</reference>
<proteinExistence type="predicted"/>
<sequence length="189" mass="20532">MEQSLLMQIQCNIFSGASSEVALTAAGGLRKIGLGDTYESPSLIGIHYEGKFYEFVPWTGTVNWDIAPWGHWKMSGENKDHLVEIEGSTKEPGTTLRAPTLEAGLVPTCKDTCYGDLRLQLWEKKHDGGKGEMILDATSNMAALEVGGGPWFTGWKGTTVKNELVDSIIGTPVDVENLIPIPFLKPPGL</sequence>
<name>A0A0A9D5C1_ARUDO</name>
<dbReference type="Pfam" id="PF14249">
    <property type="entry name" value="Tocopherol_cycl"/>
    <property type="match status" value="1"/>
</dbReference>
<dbReference type="PANTHER" id="PTHR35309:SF2">
    <property type="entry name" value="TOCOPHEROL CYCLASE, CHLOROPLASTIC"/>
    <property type="match status" value="1"/>
</dbReference>